<evidence type="ECO:0000256" key="4">
    <source>
        <dbReference type="PROSITE-ProRule" id="PRU00176"/>
    </source>
</evidence>
<reference evidence="6 7" key="2">
    <citation type="submission" date="2018-11" db="EMBL/GenBank/DDBJ databases">
        <authorList>
            <consortium name="Pathogen Informatics"/>
        </authorList>
    </citation>
    <scope>NUCLEOTIDE SEQUENCE [LARGE SCALE GENOMIC DNA]</scope>
</reference>
<accession>A0A0R3X629</accession>
<dbReference type="PROSITE" id="PS50102">
    <property type="entry name" value="RRM"/>
    <property type="match status" value="1"/>
</dbReference>
<dbReference type="InterPro" id="IPR035979">
    <property type="entry name" value="RBD_domain_sf"/>
</dbReference>
<dbReference type="Pfam" id="PF00076">
    <property type="entry name" value="RRM_1"/>
    <property type="match status" value="1"/>
</dbReference>
<dbReference type="CDD" id="cd12232">
    <property type="entry name" value="RRM3_U2AF65"/>
    <property type="match status" value="1"/>
</dbReference>
<dbReference type="FunFam" id="3.30.70.330:FF:000097">
    <property type="entry name" value="U2 snRNP auxiliary factor large subunit"/>
    <property type="match status" value="1"/>
</dbReference>
<dbReference type="OrthoDB" id="10266058at2759"/>
<organism evidence="8">
    <name type="scientific">Hydatigena taeniaeformis</name>
    <name type="common">Feline tapeworm</name>
    <name type="synonym">Taenia taeniaeformis</name>
    <dbReference type="NCBI Taxonomy" id="6205"/>
    <lineage>
        <taxon>Eukaryota</taxon>
        <taxon>Metazoa</taxon>
        <taxon>Spiralia</taxon>
        <taxon>Lophotrochozoa</taxon>
        <taxon>Platyhelminthes</taxon>
        <taxon>Cestoda</taxon>
        <taxon>Eucestoda</taxon>
        <taxon>Cyclophyllidea</taxon>
        <taxon>Taeniidae</taxon>
        <taxon>Hydatigera</taxon>
    </lineage>
</organism>
<evidence type="ECO:0000313" key="6">
    <source>
        <dbReference type="EMBL" id="VDM33622.1"/>
    </source>
</evidence>
<dbReference type="PANTHER" id="PTHR23139">
    <property type="entry name" value="RNA-BINDING PROTEIN"/>
    <property type="match status" value="1"/>
</dbReference>
<dbReference type="EMBL" id="UYWX01020631">
    <property type="protein sequence ID" value="VDM33622.1"/>
    <property type="molecule type" value="Genomic_DNA"/>
</dbReference>
<dbReference type="SUPFAM" id="SSF54928">
    <property type="entry name" value="RNA-binding domain, RBD"/>
    <property type="match status" value="1"/>
</dbReference>
<protein>
    <submittedName>
        <fullName evidence="8">RRM domain-containing protein</fullName>
    </submittedName>
</protein>
<feature type="domain" description="RRM" evidence="5">
    <location>
        <begin position="61"/>
        <end position="171"/>
    </location>
</feature>
<dbReference type="AlphaFoldDB" id="A0A0R3X629"/>
<sequence>MPRGCGFFEYTASESADLACLGLQNHPAGGGKFFAIRADHLVAAPPFTLLPPLSSSPATAATVSVSQLSPTPVLCLANMVSPRDIDSPEGYADVMEDVRSECLRHGAVISVHIPQPSTSTSSASSTALSTAKNFGKIFVEFATAQQARAASLALDGRKYNGRTVSTSFCDPVRYAAGEFS</sequence>
<gene>
    <name evidence="6" type="ORF">TTAC_LOCUS8933</name>
</gene>
<evidence type="ECO:0000256" key="2">
    <source>
        <dbReference type="ARBA" id="ARBA00022884"/>
    </source>
</evidence>
<dbReference type="GO" id="GO:0006397">
    <property type="term" value="P:mRNA processing"/>
    <property type="evidence" value="ECO:0007669"/>
    <property type="project" value="UniProtKB-KW"/>
</dbReference>
<dbReference type="WBParaSite" id="TTAC_0000894801-mRNA-1">
    <property type="protein sequence ID" value="TTAC_0000894801-mRNA-1"/>
    <property type="gene ID" value="TTAC_0000894801"/>
</dbReference>
<keyword evidence="1" id="KW-0507">mRNA processing</keyword>
<dbReference type="Proteomes" id="UP000274429">
    <property type="component" value="Unassembled WGS sequence"/>
</dbReference>
<evidence type="ECO:0000256" key="1">
    <source>
        <dbReference type="ARBA" id="ARBA00022664"/>
    </source>
</evidence>
<dbReference type="STRING" id="6205.A0A0R3X629"/>
<proteinExistence type="predicted"/>
<evidence type="ECO:0000313" key="7">
    <source>
        <dbReference type="Proteomes" id="UP000274429"/>
    </source>
</evidence>
<dbReference type="GO" id="GO:0003723">
    <property type="term" value="F:RNA binding"/>
    <property type="evidence" value="ECO:0007669"/>
    <property type="project" value="UniProtKB-UniRule"/>
</dbReference>
<name>A0A0R3X629_HYDTA</name>
<evidence type="ECO:0000313" key="8">
    <source>
        <dbReference type="WBParaSite" id="TTAC_0000894801-mRNA-1"/>
    </source>
</evidence>
<evidence type="ECO:0000256" key="3">
    <source>
        <dbReference type="ARBA" id="ARBA00023187"/>
    </source>
</evidence>
<keyword evidence="3" id="KW-0508">mRNA splicing</keyword>
<keyword evidence="2 4" id="KW-0694">RNA-binding</keyword>
<reference evidence="8" key="1">
    <citation type="submission" date="2017-02" db="UniProtKB">
        <authorList>
            <consortium name="WormBaseParasite"/>
        </authorList>
    </citation>
    <scope>IDENTIFICATION</scope>
</reference>
<keyword evidence="7" id="KW-1185">Reference proteome</keyword>
<dbReference type="InterPro" id="IPR012677">
    <property type="entry name" value="Nucleotide-bd_a/b_plait_sf"/>
</dbReference>
<dbReference type="InterPro" id="IPR000504">
    <property type="entry name" value="RRM_dom"/>
</dbReference>
<evidence type="ECO:0000259" key="5">
    <source>
        <dbReference type="PROSITE" id="PS50102"/>
    </source>
</evidence>
<dbReference type="Gene3D" id="3.30.70.330">
    <property type="match status" value="1"/>
</dbReference>
<dbReference type="GO" id="GO:0008380">
    <property type="term" value="P:RNA splicing"/>
    <property type="evidence" value="ECO:0007669"/>
    <property type="project" value="UniProtKB-KW"/>
</dbReference>